<dbReference type="Proteomes" id="UP000694561">
    <property type="component" value="Unplaced"/>
</dbReference>
<dbReference type="AlphaFoldDB" id="A0A8C6BYE5"/>
<dbReference type="Ensembl" id="ENSMMNT00015025423.1">
    <property type="protein sequence ID" value="ENSMMNP00015023138.1"/>
    <property type="gene ID" value="ENSMMNG00015016980.1"/>
</dbReference>
<reference evidence="1" key="1">
    <citation type="submission" date="2025-08" db="UniProtKB">
        <authorList>
            <consortium name="Ensembl"/>
        </authorList>
    </citation>
    <scope>IDENTIFICATION</scope>
</reference>
<keyword evidence="2" id="KW-1185">Reference proteome</keyword>
<reference evidence="1" key="2">
    <citation type="submission" date="2025-09" db="UniProtKB">
        <authorList>
            <consortium name="Ensembl"/>
        </authorList>
    </citation>
    <scope>IDENTIFICATION</scope>
</reference>
<accession>A0A8C6BYE5</accession>
<evidence type="ECO:0000313" key="1">
    <source>
        <dbReference type="Ensembl" id="ENSMMNP00015023138.1"/>
    </source>
</evidence>
<protein>
    <submittedName>
        <fullName evidence="1">Uncharacterized protein</fullName>
    </submittedName>
</protein>
<evidence type="ECO:0000313" key="2">
    <source>
        <dbReference type="Proteomes" id="UP000694561"/>
    </source>
</evidence>
<name>A0A8C6BYE5_MONMO</name>
<organism evidence="1 2">
    <name type="scientific">Monodon monoceros</name>
    <name type="common">Narwhal</name>
    <name type="synonym">Ceratodon monodon</name>
    <dbReference type="NCBI Taxonomy" id="40151"/>
    <lineage>
        <taxon>Eukaryota</taxon>
        <taxon>Metazoa</taxon>
        <taxon>Chordata</taxon>
        <taxon>Craniata</taxon>
        <taxon>Vertebrata</taxon>
        <taxon>Euteleostomi</taxon>
        <taxon>Mammalia</taxon>
        <taxon>Eutheria</taxon>
        <taxon>Laurasiatheria</taxon>
        <taxon>Artiodactyla</taxon>
        <taxon>Whippomorpha</taxon>
        <taxon>Cetacea</taxon>
        <taxon>Odontoceti</taxon>
        <taxon>Monodontidae</taxon>
        <taxon>Monodon</taxon>
    </lineage>
</organism>
<sequence>MGLESLGLLEAKITQYLTEEKAQAGAIPKVSDSQISSLATRLLSTMMSHQRKMMIV</sequence>
<proteinExistence type="predicted"/>